<dbReference type="WBParaSite" id="RSKR_0000006400.1">
    <property type="protein sequence ID" value="RSKR_0000006400.1"/>
    <property type="gene ID" value="RSKR_0000006400"/>
</dbReference>
<dbReference type="Proteomes" id="UP000095286">
    <property type="component" value="Unplaced"/>
</dbReference>
<name>A0AC35TFP2_9BILA</name>
<reference evidence="2" key="1">
    <citation type="submission" date="2016-11" db="UniProtKB">
        <authorList>
            <consortium name="WormBaseParasite"/>
        </authorList>
    </citation>
    <scope>IDENTIFICATION</scope>
    <source>
        <strain evidence="2">KR3021</strain>
    </source>
</reference>
<accession>A0AC35TFP2</accession>
<evidence type="ECO:0000313" key="1">
    <source>
        <dbReference type="Proteomes" id="UP000095286"/>
    </source>
</evidence>
<sequence>MPLQEFTALDYAGVLVVSAIFLVALAVLSVLFNFCLILKNDDLTQFERVASKRGAQFGRNLQYVRATLDNEVVIKAKK</sequence>
<evidence type="ECO:0000313" key="2">
    <source>
        <dbReference type="WBParaSite" id="RSKR_0000006400.1"/>
    </source>
</evidence>
<organism evidence="1 2">
    <name type="scientific">Rhabditophanes sp. KR3021</name>
    <dbReference type="NCBI Taxonomy" id="114890"/>
    <lineage>
        <taxon>Eukaryota</taxon>
        <taxon>Metazoa</taxon>
        <taxon>Ecdysozoa</taxon>
        <taxon>Nematoda</taxon>
        <taxon>Chromadorea</taxon>
        <taxon>Rhabditida</taxon>
        <taxon>Tylenchina</taxon>
        <taxon>Panagrolaimomorpha</taxon>
        <taxon>Strongyloidoidea</taxon>
        <taxon>Alloionematidae</taxon>
        <taxon>Rhabditophanes</taxon>
    </lineage>
</organism>
<protein>
    <submittedName>
        <fullName evidence="2">Col_cuticle_N domain-containing protein</fullName>
    </submittedName>
</protein>
<proteinExistence type="predicted"/>